<dbReference type="RefSeq" id="WP_012565623.1">
    <property type="nucleotide sequence ID" value="NC_011420.2"/>
</dbReference>
<gene>
    <name evidence="7" type="primary">yfdC</name>
    <name evidence="7" type="ordered locus">RC1_0391</name>
</gene>
<evidence type="ECO:0000256" key="3">
    <source>
        <dbReference type="ARBA" id="ARBA00022989"/>
    </source>
</evidence>
<feature type="transmembrane region" description="Helical" evidence="6">
    <location>
        <begin position="97"/>
        <end position="116"/>
    </location>
</feature>
<keyword evidence="3 6" id="KW-1133">Transmembrane helix</keyword>
<accession>B6IQU5</accession>
<feature type="compositionally biased region" description="Basic and acidic residues" evidence="5">
    <location>
        <begin position="24"/>
        <end position="35"/>
    </location>
</feature>
<dbReference type="InterPro" id="IPR000292">
    <property type="entry name" value="For/NO2_transpt"/>
</dbReference>
<feature type="transmembrane region" description="Helical" evidence="6">
    <location>
        <begin position="261"/>
        <end position="283"/>
    </location>
</feature>
<evidence type="ECO:0000256" key="4">
    <source>
        <dbReference type="ARBA" id="ARBA00023136"/>
    </source>
</evidence>
<evidence type="ECO:0000256" key="6">
    <source>
        <dbReference type="SAM" id="Phobius"/>
    </source>
</evidence>
<feature type="transmembrane region" description="Helical" evidence="6">
    <location>
        <begin position="143"/>
        <end position="166"/>
    </location>
</feature>
<evidence type="ECO:0000313" key="8">
    <source>
        <dbReference type="Proteomes" id="UP000001591"/>
    </source>
</evidence>
<dbReference type="EMBL" id="CP000613">
    <property type="protein sequence ID" value="ACI97831.1"/>
    <property type="molecule type" value="Genomic_DNA"/>
</dbReference>
<feature type="transmembrane region" description="Helical" evidence="6">
    <location>
        <begin position="190"/>
        <end position="210"/>
    </location>
</feature>
<comment type="subcellular location">
    <subcellularLocation>
        <location evidence="1">Membrane</location>
        <topology evidence="1">Multi-pass membrane protein</topology>
    </subcellularLocation>
</comment>
<organism evidence="7 8">
    <name type="scientific">Rhodospirillum centenum (strain ATCC 51521 / SW)</name>
    <dbReference type="NCBI Taxonomy" id="414684"/>
    <lineage>
        <taxon>Bacteria</taxon>
        <taxon>Pseudomonadati</taxon>
        <taxon>Pseudomonadota</taxon>
        <taxon>Alphaproteobacteria</taxon>
        <taxon>Rhodospirillales</taxon>
        <taxon>Rhodospirillaceae</taxon>
        <taxon>Rhodospirillum</taxon>
    </lineage>
</organism>
<dbReference type="PANTHER" id="PTHR30520:SF2">
    <property type="entry name" value="INNER MEMBRANE PROTEIN YFDC"/>
    <property type="match status" value="1"/>
</dbReference>
<dbReference type="GO" id="GO:0005886">
    <property type="term" value="C:plasma membrane"/>
    <property type="evidence" value="ECO:0007669"/>
    <property type="project" value="TreeGrafter"/>
</dbReference>
<dbReference type="PANTHER" id="PTHR30520">
    <property type="entry name" value="FORMATE TRANSPORTER-RELATED"/>
    <property type="match status" value="1"/>
</dbReference>
<proteinExistence type="predicted"/>
<dbReference type="KEGG" id="rce:RC1_0391"/>
<dbReference type="eggNOG" id="COG2116">
    <property type="taxonomic scope" value="Bacteria"/>
</dbReference>
<name>B6IQU5_RHOCS</name>
<reference evidence="7 8" key="1">
    <citation type="journal article" date="2010" name="BMC Genomics">
        <title>Metabolic flexibility revealed in the genome of the cyst-forming alpha-1 proteobacterium Rhodospirillum centenum.</title>
        <authorList>
            <person name="Lu Y.K."/>
            <person name="Marden J."/>
            <person name="Han M."/>
            <person name="Swingley W.D."/>
            <person name="Mastrian S.D."/>
            <person name="Chowdhury S.R."/>
            <person name="Hao J."/>
            <person name="Helmy T."/>
            <person name="Kim S."/>
            <person name="Kurdoglu A.A."/>
            <person name="Matthies H.J."/>
            <person name="Rollo D."/>
            <person name="Stothard P."/>
            <person name="Blankenship R.E."/>
            <person name="Bauer C.E."/>
            <person name="Touchman J.W."/>
        </authorList>
    </citation>
    <scope>NUCLEOTIDE SEQUENCE [LARGE SCALE GENOMIC DNA]</scope>
    <source>
        <strain evidence="8">ATCC 51521 / SW</strain>
    </source>
</reference>
<feature type="region of interest" description="Disordered" evidence="5">
    <location>
        <begin position="1"/>
        <end position="35"/>
    </location>
</feature>
<keyword evidence="4 6" id="KW-0472">Membrane</keyword>
<dbReference type="Pfam" id="PF01226">
    <property type="entry name" value="Form_Nir_trans"/>
    <property type="match status" value="1"/>
</dbReference>
<protein>
    <submittedName>
        <fullName evidence="7">Inner membrane protein YfdC, putative</fullName>
    </submittedName>
</protein>
<dbReference type="AlphaFoldDB" id="B6IQU5"/>
<feature type="compositionally biased region" description="Basic and acidic residues" evidence="5">
    <location>
        <begin position="1"/>
        <end position="14"/>
    </location>
</feature>
<feature type="transmembrane region" description="Helical" evidence="6">
    <location>
        <begin position="65"/>
        <end position="85"/>
    </location>
</feature>
<dbReference type="Proteomes" id="UP000001591">
    <property type="component" value="Chromosome"/>
</dbReference>
<feature type="transmembrane region" description="Helical" evidence="6">
    <location>
        <begin position="222"/>
        <end position="241"/>
    </location>
</feature>
<evidence type="ECO:0000256" key="5">
    <source>
        <dbReference type="SAM" id="MobiDB-lite"/>
    </source>
</evidence>
<sequence length="295" mass="32279">MTDQDAPFRRDLYTRENAVPEPEPSPRLRQTEKKDVRRMSAPRAAVIHEAIRKEGEEQLGRPTSALVWSALAAGLSMGFSMVGLGVMRAGMPDGAEWAGLVASFGYAFGFLIVILGRQQLFTENTLTVMLPLLHHRSWRTLRALLRLWGIVFAFNVVGTLAFAFVAHRTAIFEPPLKEAFVDLGTHVAGFPWWTTFGKAVVAGWLIALLVWLQPLSGAARPFVIILITYLIALLDLAHVIAGSAEVSYAAFAGAITWSDYAAGFLLPTLLGNVTGGVVLVALVHHAQIRAEMYED</sequence>
<dbReference type="HOGENOM" id="CLU_061519_1_0_5"/>
<dbReference type="Gene3D" id="1.20.1080.10">
    <property type="entry name" value="Glycerol uptake facilitator protein"/>
    <property type="match status" value="1"/>
</dbReference>
<evidence type="ECO:0000256" key="1">
    <source>
        <dbReference type="ARBA" id="ARBA00004141"/>
    </source>
</evidence>
<dbReference type="STRING" id="414684.RC1_0391"/>
<keyword evidence="2 6" id="KW-0812">Transmembrane</keyword>
<evidence type="ECO:0000256" key="2">
    <source>
        <dbReference type="ARBA" id="ARBA00022692"/>
    </source>
</evidence>
<keyword evidence="8" id="KW-1185">Reference proteome</keyword>
<dbReference type="InterPro" id="IPR023271">
    <property type="entry name" value="Aquaporin-like"/>
</dbReference>
<dbReference type="OrthoDB" id="261587at2"/>
<evidence type="ECO:0000313" key="7">
    <source>
        <dbReference type="EMBL" id="ACI97831.1"/>
    </source>
</evidence>
<dbReference type="GO" id="GO:0015499">
    <property type="term" value="F:formate transmembrane transporter activity"/>
    <property type="evidence" value="ECO:0007669"/>
    <property type="project" value="TreeGrafter"/>
</dbReference>